<dbReference type="SMART" id="SM00225">
    <property type="entry name" value="BTB"/>
    <property type="match status" value="1"/>
</dbReference>
<gene>
    <name evidence="8" type="primary">LOC107898467</name>
</gene>
<evidence type="ECO:0000256" key="4">
    <source>
        <dbReference type="SAM" id="Coils"/>
    </source>
</evidence>
<proteinExistence type="inferred from homology"/>
<dbReference type="InterPro" id="IPR000210">
    <property type="entry name" value="BTB/POZ_dom"/>
</dbReference>
<dbReference type="SUPFAM" id="SSF54695">
    <property type="entry name" value="POZ domain"/>
    <property type="match status" value="1"/>
</dbReference>
<evidence type="ECO:0000259" key="6">
    <source>
        <dbReference type="PROSITE" id="PS51649"/>
    </source>
</evidence>
<evidence type="ECO:0000313" key="8">
    <source>
        <dbReference type="RefSeq" id="XP_016679421.2"/>
    </source>
</evidence>
<dbReference type="PROSITE" id="PS51649">
    <property type="entry name" value="NPH3"/>
    <property type="match status" value="1"/>
</dbReference>
<dbReference type="RefSeq" id="XP_016679421.2">
    <property type="nucleotide sequence ID" value="XM_016823932.2"/>
</dbReference>
<dbReference type="InterPro" id="IPR027356">
    <property type="entry name" value="NPH3_dom"/>
</dbReference>
<reference evidence="8" key="2">
    <citation type="submission" date="2025-08" db="UniProtKB">
        <authorList>
            <consortium name="RefSeq"/>
        </authorList>
    </citation>
    <scope>IDENTIFICATION</scope>
</reference>
<dbReference type="Pfam" id="PF00651">
    <property type="entry name" value="BTB"/>
    <property type="match status" value="1"/>
</dbReference>
<dbReference type="GeneID" id="107898467"/>
<feature type="domain" description="NPH3" evidence="6">
    <location>
        <begin position="212"/>
        <end position="500"/>
    </location>
</feature>
<evidence type="ECO:0000313" key="7">
    <source>
        <dbReference type="Proteomes" id="UP000818029"/>
    </source>
</evidence>
<keyword evidence="7" id="KW-1185">Reference proteome</keyword>
<evidence type="ECO:0000259" key="5">
    <source>
        <dbReference type="PROSITE" id="PS50097"/>
    </source>
</evidence>
<dbReference type="Pfam" id="PF03000">
    <property type="entry name" value="NPH3"/>
    <property type="match status" value="1"/>
</dbReference>
<evidence type="ECO:0000256" key="2">
    <source>
        <dbReference type="ARBA" id="ARBA00022786"/>
    </source>
</evidence>
<organism evidence="7 8">
    <name type="scientific">Gossypium hirsutum</name>
    <name type="common">Upland cotton</name>
    <name type="synonym">Gossypium mexicanum</name>
    <dbReference type="NCBI Taxonomy" id="3635"/>
    <lineage>
        <taxon>Eukaryota</taxon>
        <taxon>Viridiplantae</taxon>
        <taxon>Streptophyta</taxon>
        <taxon>Embryophyta</taxon>
        <taxon>Tracheophyta</taxon>
        <taxon>Spermatophyta</taxon>
        <taxon>Magnoliopsida</taxon>
        <taxon>eudicotyledons</taxon>
        <taxon>Gunneridae</taxon>
        <taxon>Pentapetalae</taxon>
        <taxon>rosids</taxon>
        <taxon>malvids</taxon>
        <taxon>Malvales</taxon>
        <taxon>Malvaceae</taxon>
        <taxon>Malvoideae</taxon>
        <taxon>Gossypium</taxon>
    </lineage>
</organism>
<dbReference type="PaxDb" id="3635-A0A1U8IMS9"/>
<dbReference type="UniPathway" id="UPA00143"/>
<name>A0A1U8IMS9_GOSHI</name>
<feature type="domain" description="BTB" evidence="5">
    <location>
        <begin position="28"/>
        <end position="98"/>
    </location>
</feature>
<protein>
    <submittedName>
        <fullName evidence="8">BTB/POZ domain-containing protein At5g03250</fullName>
    </submittedName>
</protein>
<dbReference type="InterPro" id="IPR043454">
    <property type="entry name" value="NPH3/RPT2-like"/>
</dbReference>
<feature type="coiled-coil region" evidence="4">
    <location>
        <begin position="536"/>
        <end position="563"/>
    </location>
</feature>
<sequence length="621" mass="69462">MAFLRLGSKSEIFHREGHTWVCTSGLPSDICINIGEMSFNLHKFPLLSRSGLLEKLIEEYSNGEGSSLNLRLDDIPGGAKAFELISKFCYGVRMELTAYNIVSVRCAAEYLRMTEDYGDGNLVMQAEAFLNEVLGNWSDSVRALEACEEVMPQAEELHIVSRCIESLATKASADPSLFSTTSWGRETRPSPEDSGLWNGISTATKTQHTGEDWWYQDVSFLSLPLYKRLILAIESRGLRPETIAASVVHYARRYLPLMNRQSSFDDVNSTVTNMPNTCEADQRALLEEIVGLLPNKKGVASTKFLIRLLRTAMVLHTSPSCRENLEMRVGAQLDQASLLDLLIPNMGYSETLYDVDCVQRILDHFMLVQQAAALATPPGIAEEGQIIKGSPDSLTPITMVATLIDGFLAEVASDVNFKLPKFEALAATIPDYARPVDDGLYHAIDVYMKTHHWIADGEREQLCRLMNCQKLSLEASTHAAQNERLPLRVIVQVIFFEQLRLRTSISGWFFVSDNLENSQNQINSAAAQQQRDNGGDDDVKQRVSELEKDCSSMKEEIQKLMKTKRSWRNFTRRLGFNRKSNSCCPKGSKASKLRAVAPSSGNRQQNCEKIEVVPPETVKVN</sequence>
<dbReference type="PANTHER" id="PTHR32370">
    <property type="entry name" value="OS12G0117600 PROTEIN"/>
    <property type="match status" value="1"/>
</dbReference>
<comment type="similarity">
    <text evidence="3">Belongs to the NPH3 family.</text>
</comment>
<evidence type="ECO:0000256" key="1">
    <source>
        <dbReference type="ARBA" id="ARBA00004906"/>
    </source>
</evidence>
<dbReference type="InterPro" id="IPR011333">
    <property type="entry name" value="SKP1/BTB/POZ_sf"/>
</dbReference>
<dbReference type="Gene3D" id="3.30.710.10">
    <property type="entry name" value="Potassium Channel Kv1.1, Chain A"/>
    <property type="match status" value="1"/>
</dbReference>
<accession>A0A1U8IMS9</accession>
<dbReference type="AlphaFoldDB" id="A0A1U8IMS9"/>
<comment type="pathway">
    <text evidence="1">Protein modification; protein ubiquitination.</text>
</comment>
<dbReference type="GO" id="GO:0016567">
    <property type="term" value="P:protein ubiquitination"/>
    <property type="evidence" value="ECO:0007669"/>
    <property type="project" value="UniProtKB-UniPathway"/>
</dbReference>
<reference evidence="7" key="1">
    <citation type="journal article" date="2020" name="Nat. Genet.">
        <title>Genomic diversifications of five Gossypium allopolyploid species and their impact on cotton improvement.</title>
        <authorList>
            <person name="Chen Z.J."/>
            <person name="Sreedasyam A."/>
            <person name="Ando A."/>
            <person name="Song Q."/>
            <person name="De Santiago L.M."/>
            <person name="Hulse-Kemp A.M."/>
            <person name="Ding M."/>
            <person name="Ye W."/>
            <person name="Kirkbride R.C."/>
            <person name="Jenkins J."/>
            <person name="Plott C."/>
            <person name="Lovell J."/>
            <person name="Lin Y.M."/>
            <person name="Vaughn R."/>
            <person name="Liu B."/>
            <person name="Simpson S."/>
            <person name="Scheffler B.E."/>
            <person name="Wen L."/>
            <person name="Saski C.A."/>
            <person name="Grover C.E."/>
            <person name="Hu G."/>
            <person name="Conover J.L."/>
            <person name="Carlson J.W."/>
            <person name="Shu S."/>
            <person name="Boston L.B."/>
            <person name="Williams M."/>
            <person name="Peterson D.G."/>
            <person name="McGee K."/>
            <person name="Jones D.C."/>
            <person name="Wendel J.F."/>
            <person name="Stelly D.M."/>
            <person name="Grimwood J."/>
            <person name="Schmutz J."/>
        </authorList>
    </citation>
    <scope>NUCLEOTIDE SEQUENCE [LARGE SCALE GENOMIC DNA]</scope>
    <source>
        <strain evidence="7">cv. TM-1</strain>
    </source>
</reference>
<dbReference type="KEGG" id="ghi:107898467"/>
<dbReference type="Proteomes" id="UP000818029">
    <property type="component" value="Chromosome D04"/>
</dbReference>
<evidence type="ECO:0000256" key="3">
    <source>
        <dbReference type="PROSITE-ProRule" id="PRU00982"/>
    </source>
</evidence>
<dbReference type="PROSITE" id="PS50097">
    <property type="entry name" value="BTB"/>
    <property type="match status" value="1"/>
</dbReference>
<keyword evidence="4" id="KW-0175">Coiled coil</keyword>
<keyword evidence="2" id="KW-0833">Ubl conjugation pathway</keyword>